<sequence>MSRCTFFDPRLLMPASWHTSPRRVHRLQRWLVALRSQRTLLRRQAAPGGRLVPTQTGCSRGAEAYRSGFLSLKAR</sequence>
<dbReference type="Proteomes" id="UP000013827">
    <property type="component" value="Unassembled WGS sequence"/>
</dbReference>
<reference evidence="1" key="2">
    <citation type="submission" date="2024-10" db="UniProtKB">
        <authorList>
            <consortium name="EnsemblProtists"/>
        </authorList>
    </citation>
    <scope>IDENTIFICATION</scope>
</reference>
<accession>A0A0D3J2W0</accession>
<dbReference type="RefSeq" id="XP_005770274.1">
    <property type="nucleotide sequence ID" value="XM_005770217.1"/>
</dbReference>
<protein>
    <submittedName>
        <fullName evidence="1">Uncharacterized protein</fullName>
    </submittedName>
</protein>
<organism evidence="1 2">
    <name type="scientific">Emiliania huxleyi (strain CCMP1516)</name>
    <dbReference type="NCBI Taxonomy" id="280463"/>
    <lineage>
        <taxon>Eukaryota</taxon>
        <taxon>Haptista</taxon>
        <taxon>Haptophyta</taxon>
        <taxon>Prymnesiophyceae</taxon>
        <taxon>Isochrysidales</taxon>
        <taxon>Noelaerhabdaceae</taxon>
        <taxon>Emiliania</taxon>
    </lineage>
</organism>
<reference evidence="2" key="1">
    <citation type="journal article" date="2013" name="Nature">
        <title>Pan genome of the phytoplankton Emiliania underpins its global distribution.</title>
        <authorList>
            <person name="Read B.A."/>
            <person name="Kegel J."/>
            <person name="Klute M.J."/>
            <person name="Kuo A."/>
            <person name="Lefebvre S.C."/>
            <person name="Maumus F."/>
            <person name="Mayer C."/>
            <person name="Miller J."/>
            <person name="Monier A."/>
            <person name="Salamov A."/>
            <person name="Young J."/>
            <person name="Aguilar M."/>
            <person name="Claverie J.M."/>
            <person name="Frickenhaus S."/>
            <person name="Gonzalez K."/>
            <person name="Herman E.K."/>
            <person name="Lin Y.C."/>
            <person name="Napier J."/>
            <person name="Ogata H."/>
            <person name="Sarno A.F."/>
            <person name="Shmutz J."/>
            <person name="Schroeder D."/>
            <person name="de Vargas C."/>
            <person name="Verret F."/>
            <person name="von Dassow P."/>
            <person name="Valentin K."/>
            <person name="Van de Peer Y."/>
            <person name="Wheeler G."/>
            <person name="Dacks J.B."/>
            <person name="Delwiche C.F."/>
            <person name="Dyhrman S.T."/>
            <person name="Glockner G."/>
            <person name="John U."/>
            <person name="Richards T."/>
            <person name="Worden A.Z."/>
            <person name="Zhang X."/>
            <person name="Grigoriev I.V."/>
            <person name="Allen A.E."/>
            <person name="Bidle K."/>
            <person name="Borodovsky M."/>
            <person name="Bowler C."/>
            <person name="Brownlee C."/>
            <person name="Cock J.M."/>
            <person name="Elias M."/>
            <person name="Gladyshev V.N."/>
            <person name="Groth M."/>
            <person name="Guda C."/>
            <person name="Hadaegh A."/>
            <person name="Iglesias-Rodriguez M.D."/>
            <person name="Jenkins J."/>
            <person name="Jones B.M."/>
            <person name="Lawson T."/>
            <person name="Leese F."/>
            <person name="Lindquist E."/>
            <person name="Lobanov A."/>
            <person name="Lomsadze A."/>
            <person name="Malik S.B."/>
            <person name="Marsh M.E."/>
            <person name="Mackinder L."/>
            <person name="Mock T."/>
            <person name="Mueller-Roeber B."/>
            <person name="Pagarete A."/>
            <person name="Parker M."/>
            <person name="Probert I."/>
            <person name="Quesneville H."/>
            <person name="Raines C."/>
            <person name="Rensing S.A."/>
            <person name="Riano-Pachon D.M."/>
            <person name="Richier S."/>
            <person name="Rokitta S."/>
            <person name="Shiraiwa Y."/>
            <person name="Soanes D.M."/>
            <person name="van der Giezen M."/>
            <person name="Wahlund T.M."/>
            <person name="Williams B."/>
            <person name="Wilson W."/>
            <person name="Wolfe G."/>
            <person name="Wurch L.L."/>
        </authorList>
    </citation>
    <scope>NUCLEOTIDE SEQUENCE</scope>
</reference>
<evidence type="ECO:0000313" key="2">
    <source>
        <dbReference type="Proteomes" id="UP000013827"/>
    </source>
</evidence>
<proteinExistence type="predicted"/>
<name>A0A0D3J2W0_EMIH1</name>
<dbReference type="GeneID" id="17263874"/>
<keyword evidence="2" id="KW-1185">Reference proteome</keyword>
<dbReference type="EnsemblProtists" id="EOD17845">
    <property type="protein sequence ID" value="EOD17845"/>
    <property type="gene ID" value="EMIHUDRAFT_209851"/>
</dbReference>
<dbReference type="KEGG" id="ehx:EMIHUDRAFT_209851"/>
<evidence type="ECO:0000313" key="1">
    <source>
        <dbReference type="EnsemblProtists" id="EOD17845"/>
    </source>
</evidence>
<dbReference type="AlphaFoldDB" id="A0A0D3J2W0"/>
<dbReference type="HOGENOM" id="CLU_2676262_0_0_1"/>
<dbReference type="PaxDb" id="2903-EOD17845"/>